<name>A0A0K2V7W6_LEPSM</name>
<dbReference type="EMBL" id="HACA01029039">
    <property type="protein sequence ID" value="CDW46400.1"/>
    <property type="molecule type" value="Transcribed_RNA"/>
</dbReference>
<accession>A0A0K2V7W6</accession>
<protein>
    <submittedName>
        <fullName evidence="1">Uncharacterized protein</fullName>
    </submittedName>
</protein>
<organism evidence="1">
    <name type="scientific">Lepeophtheirus salmonis</name>
    <name type="common">Salmon louse</name>
    <name type="synonym">Caligus salmonis</name>
    <dbReference type="NCBI Taxonomy" id="72036"/>
    <lineage>
        <taxon>Eukaryota</taxon>
        <taxon>Metazoa</taxon>
        <taxon>Ecdysozoa</taxon>
        <taxon>Arthropoda</taxon>
        <taxon>Crustacea</taxon>
        <taxon>Multicrustacea</taxon>
        <taxon>Hexanauplia</taxon>
        <taxon>Copepoda</taxon>
        <taxon>Siphonostomatoida</taxon>
        <taxon>Caligidae</taxon>
        <taxon>Lepeophtheirus</taxon>
    </lineage>
</organism>
<dbReference type="AlphaFoldDB" id="A0A0K2V7W6"/>
<evidence type="ECO:0000313" key="1">
    <source>
        <dbReference type="EMBL" id="CDW46400.1"/>
    </source>
</evidence>
<proteinExistence type="predicted"/>
<feature type="non-terminal residue" evidence="1">
    <location>
        <position position="1"/>
    </location>
</feature>
<sequence length="86" mass="10324">IHLRPPFEEIFPFHVASLTFYDINEYIFIHLFAQLFPTKLGLQLDTSSAVTEQEYIYWEEMFLSKTFLNSNLIHPILDWMPPYIKL</sequence>
<reference evidence="1" key="1">
    <citation type="submission" date="2014-05" db="EMBL/GenBank/DDBJ databases">
        <authorList>
            <person name="Chronopoulou M."/>
        </authorList>
    </citation>
    <scope>NUCLEOTIDE SEQUENCE</scope>
    <source>
        <tissue evidence="1">Whole organism</tissue>
    </source>
</reference>